<organism evidence="1 2">
    <name type="scientific">Caenorhabditis japonica</name>
    <dbReference type="NCBI Taxonomy" id="281687"/>
    <lineage>
        <taxon>Eukaryota</taxon>
        <taxon>Metazoa</taxon>
        <taxon>Ecdysozoa</taxon>
        <taxon>Nematoda</taxon>
        <taxon>Chromadorea</taxon>
        <taxon>Rhabditida</taxon>
        <taxon>Rhabditina</taxon>
        <taxon>Rhabditomorpha</taxon>
        <taxon>Rhabditoidea</taxon>
        <taxon>Rhabditidae</taxon>
        <taxon>Peloderinae</taxon>
        <taxon>Caenorhabditis</taxon>
    </lineage>
</organism>
<evidence type="ECO:0000313" key="1">
    <source>
        <dbReference type="EnsemblMetazoa" id="CJA26305.1"/>
    </source>
</evidence>
<accession>A0A8R1E830</accession>
<dbReference type="GO" id="GO:0016020">
    <property type="term" value="C:membrane"/>
    <property type="evidence" value="ECO:0007669"/>
    <property type="project" value="InterPro"/>
</dbReference>
<protein>
    <submittedName>
        <fullName evidence="1">Uncharacterized protein</fullName>
    </submittedName>
</protein>
<reference evidence="1" key="2">
    <citation type="submission" date="2022-06" db="UniProtKB">
        <authorList>
            <consortium name="EnsemblMetazoa"/>
        </authorList>
    </citation>
    <scope>IDENTIFICATION</scope>
    <source>
        <strain evidence="1">DF5081</strain>
    </source>
</reference>
<evidence type="ECO:0000313" key="2">
    <source>
        <dbReference type="Proteomes" id="UP000005237"/>
    </source>
</evidence>
<dbReference type="Pfam" id="PF03567">
    <property type="entry name" value="Sulfotransfer_2"/>
    <property type="match status" value="1"/>
</dbReference>
<dbReference type="GO" id="GO:0047756">
    <property type="term" value="F:chondroitin 4-sulfotransferase activity"/>
    <property type="evidence" value="ECO:0007669"/>
    <property type="project" value="InterPro"/>
</dbReference>
<dbReference type="PANTHER" id="PTHR22900:SF9">
    <property type="entry name" value="CARBOHYDRATE SULFOTRANSFERASE-RELATED"/>
    <property type="match status" value="1"/>
</dbReference>
<sequence length="158" mass="18750">MSQLSFNIMCYLNNTERYEKDNLSLSDTWEKDRLMQVTRNQSNIIKDDSKMWTEWHIAPQTWNCDFHKYLNDFHLIPIGTSLDARIEAMRRLSMVLKLAGIPRRHIEKVISETEKSNTKHATYGSKRSEQVMLQFNRSGLWLLNHDNKSCKENIRLFA</sequence>
<dbReference type="PANTHER" id="PTHR22900">
    <property type="entry name" value="PROTEIN CBG14245-RELATED"/>
    <property type="match status" value="1"/>
</dbReference>
<proteinExistence type="predicted"/>
<keyword evidence="2" id="KW-1185">Reference proteome</keyword>
<dbReference type="GO" id="GO:1902884">
    <property type="term" value="P:positive regulation of response to oxidative stress"/>
    <property type="evidence" value="ECO:0007669"/>
    <property type="project" value="InterPro"/>
</dbReference>
<dbReference type="Proteomes" id="UP000005237">
    <property type="component" value="Unassembled WGS sequence"/>
</dbReference>
<dbReference type="InterPro" id="IPR007669">
    <property type="entry name" value="Chst-1-like"/>
</dbReference>
<reference evidence="2" key="1">
    <citation type="submission" date="2010-08" db="EMBL/GenBank/DDBJ databases">
        <authorList>
            <consortium name="Caenorhabditis japonica Sequencing Consortium"/>
            <person name="Wilson R.K."/>
        </authorList>
    </citation>
    <scope>NUCLEOTIDE SEQUENCE [LARGE SCALE GENOMIC DNA]</scope>
    <source>
        <strain evidence="2">DF5081</strain>
    </source>
</reference>
<dbReference type="InterPro" id="IPR005331">
    <property type="entry name" value="Sulfotransferase"/>
</dbReference>
<name>A0A8R1E830_CAEJA</name>
<dbReference type="EnsemblMetazoa" id="CJA26305.1">
    <property type="protein sequence ID" value="CJA26305.1"/>
    <property type="gene ID" value="WBGene00181877"/>
</dbReference>
<dbReference type="GO" id="GO:0050650">
    <property type="term" value="P:chondroitin sulfate proteoglycan biosynthetic process"/>
    <property type="evidence" value="ECO:0007669"/>
    <property type="project" value="InterPro"/>
</dbReference>
<dbReference type="AlphaFoldDB" id="A0A8R1E830"/>